<evidence type="ECO:0000313" key="1">
    <source>
        <dbReference type="EMBL" id="CTQ50562.1"/>
    </source>
</evidence>
<name>A0A0M6YJN0_9RHOB</name>
<reference evidence="1 2" key="1">
    <citation type="submission" date="2015-07" db="EMBL/GenBank/DDBJ databases">
        <authorList>
            <person name="Noorani M."/>
        </authorList>
    </citation>
    <scope>NUCLEOTIDE SEQUENCE [LARGE SCALE GENOMIC DNA]</scope>
    <source>
        <strain evidence="1 2">CECT 7802</strain>
    </source>
</reference>
<dbReference type="Proteomes" id="UP000049222">
    <property type="component" value="Unassembled WGS sequence"/>
</dbReference>
<accession>A0A0M6YJN0</accession>
<proteinExistence type="predicted"/>
<protein>
    <submittedName>
        <fullName evidence="1">Uncharacterized protein</fullName>
    </submittedName>
</protein>
<keyword evidence="2" id="KW-1185">Reference proteome</keyword>
<dbReference type="STRING" id="420998.JDO7802_02587"/>
<sequence>MLTLPIDQRPNGAVTEIASVQTYLNLYRIAAPCARRAA</sequence>
<organism evidence="1 2">
    <name type="scientific">Jannaschia donghaensis</name>
    <dbReference type="NCBI Taxonomy" id="420998"/>
    <lineage>
        <taxon>Bacteria</taxon>
        <taxon>Pseudomonadati</taxon>
        <taxon>Pseudomonadota</taxon>
        <taxon>Alphaproteobacteria</taxon>
        <taxon>Rhodobacterales</taxon>
        <taxon>Roseobacteraceae</taxon>
        <taxon>Jannaschia</taxon>
    </lineage>
</organism>
<evidence type="ECO:0000313" key="2">
    <source>
        <dbReference type="Proteomes" id="UP000049222"/>
    </source>
</evidence>
<gene>
    <name evidence="1" type="ORF">JDO7802_02587</name>
</gene>
<dbReference type="AlphaFoldDB" id="A0A0M6YJN0"/>
<dbReference type="EMBL" id="CXSU01000012">
    <property type="protein sequence ID" value="CTQ50562.1"/>
    <property type="molecule type" value="Genomic_DNA"/>
</dbReference>